<gene>
    <name evidence="4" type="ORF">IAC32_04610</name>
</gene>
<dbReference type="PANTHER" id="PTHR22916:SF51">
    <property type="entry name" value="GLYCOSYLTRANSFERASE EPSH-RELATED"/>
    <property type="match status" value="1"/>
</dbReference>
<proteinExistence type="predicted"/>
<evidence type="ECO:0000259" key="3">
    <source>
        <dbReference type="Pfam" id="PF00535"/>
    </source>
</evidence>
<evidence type="ECO:0000313" key="5">
    <source>
        <dbReference type="Proteomes" id="UP000823637"/>
    </source>
</evidence>
<dbReference type="AlphaFoldDB" id="A0A9D9EKV2"/>
<evidence type="ECO:0000256" key="2">
    <source>
        <dbReference type="ARBA" id="ARBA00022679"/>
    </source>
</evidence>
<accession>A0A9D9EKV2</accession>
<dbReference type="PANTHER" id="PTHR22916">
    <property type="entry name" value="GLYCOSYLTRANSFERASE"/>
    <property type="match status" value="1"/>
</dbReference>
<dbReference type="Proteomes" id="UP000823637">
    <property type="component" value="Unassembled WGS sequence"/>
</dbReference>
<dbReference type="GO" id="GO:0016758">
    <property type="term" value="F:hexosyltransferase activity"/>
    <property type="evidence" value="ECO:0007669"/>
    <property type="project" value="UniProtKB-ARBA"/>
</dbReference>
<sequence>MEGAVPRFVKISIIVPVYNAGEGLKRCLDCLLSQTMRDVEIIIVCDCPTDGSDEVAREYAARDNRVVLIENERNLNVSLSRNAGLAVAKGEYVGFSDHDDYCSSEMYGKLYEAAKAADADVAASDMYEEDGTSCRRYAFPAVKDGKVDPAAFAATLVAGSSTPVWNQIFRRSFIAGTSFKDGVSFEDGLFNIEVSLKTPVTVYVQEAFYHHVIHGKNAFGSYAYRDFAHTARYLSAVMEALDVAGCRESYKHELAEGTFRRLYSCILNEYRKKGILAALKLCRMVKSDSGFAGILALYKDNPESGRKYGLAKRIVLGYLCG</sequence>
<dbReference type="InterPro" id="IPR029044">
    <property type="entry name" value="Nucleotide-diphossugar_trans"/>
</dbReference>
<dbReference type="CDD" id="cd00761">
    <property type="entry name" value="Glyco_tranf_GTA_type"/>
    <property type="match status" value="1"/>
</dbReference>
<reference evidence="4" key="2">
    <citation type="journal article" date="2021" name="PeerJ">
        <title>Extensive microbial diversity within the chicken gut microbiome revealed by metagenomics and culture.</title>
        <authorList>
            <person name="Gilroy R."/>
            <person name="Ravi A."/>
            <person name="Getino M."/>
            <person name="Pursley I."/>
            <person name="Horton D.L."/>
            <person name="Alikhan N.F."/>
            <person name="Baker D."/>
            <person name="Gharbi K."/>
            <person name="Hall N."/>
            <person name="Watson M."/>
            <person name="Adriaenssens E.M."/>
            <person name="Foster-Nyarko E."/>
            <person name="Jarju S."/>
            <person name="Secka A."/>
            <person name="Antonio M."/>
            <person name="Oren A."/>
            <person name="Chaudhuri R.R."/>
            <person name="La Ragione R."/>
            <person name="Hildebrand F."/>
            <person name="Pallen M.J."/>
        </authorList>
    </citation>
    <scope>NUCLEOTIDE SEQUENCE</scope>
    <source>
        <strain evidence="4">D3-1215</strain>
    </source>
</reference>
<protein>
    <submittedName>
        <fullName evidence="4">Glycosyltransferase</fullName>
    </submittedName>
</protein>
<evidence type="ECO:0000313" key="4">
    <source>
        <dbReference type="EMBL" id="MBO8447009.1"/>
    </source>
</evidence>
<name>A0A9D9EKV2_9BACT</name>
<evidence type="ECO:0000256" key="1">
    <source>
        <dbReference type="ARBA" id="ARBA00022676"/>
    </source>
</evidence>
<dbReference type="InterPro" id="IPR001173">
    <property type="entry name" value="Glyco_trans_2-like"/>
</dbReference>
<dbReference type="Gene3D" id="3.90.550.10">
    <property type="entry name" value="Spore Coat Polysaccharide Biosynthesis Protein SpsA, Chain A"/>
    <property type="match status" value="1"/>
</dbReference>
<feature type="domain" description="Glycosyltransferase 2-like" evidence="3">
    <location>
        <begin position="12"/>
        <end position="128"/>
    </location>
</feature>
<reference evidence="4" key="1">
    <citation type="submission" date="2020-10" db="EMBL/GenBank/DDBJ databases">
        <authorList>
            <person name="Gilroy R."/>
        </authorList>
    </citation>
    <scope>NUCLEOTIDE SEQUENCE</scope>
    <source>
        <strain evidence="4">D3-1215</strain>
    </source>
</reference>
<dbReference type="EMBL" id="JADIMR010000071">
    <property type="protein sequence ID" value="MBO8447009.1"/>
    <property type="molecule type" value="Genomic_DNA"/>
</dbReference>
<dbReference type="SUPFAM" id="SSF53448">
    <property type="entry name" value="Nucleotide-diphospho-sugar transferases"/>
    <property type="match status" value="1"/>
</dbReference>
<comment type="caution">
    <text evidence="4">The sequence shown here is derived from an EMBL/GenBank/DDBJ whole genome shotgun (WGS) entry which is preliminary data.</text>
</comment>
<organism evidence="4 5">
    <name type="scientific">Candidatus Enterocola intestinipullorum</name>
    <dbReference type="NCBI Taxonomy" id="2840783"/>
    <lineage>
        <taxon>Bacteria</taxon>
        <taxon>Pseudomonadati</taxon>
        <taxon>Bacteroidota</taxon>
        <taxon>Bacteroidia</taxon>
        <taxon>Bacteroidales</taxon>
        <taxon>Candidatus Enterocola</taxon>
    </lineage>
</organism>
<dbReference type="Pfam" id="PF00535">
    <property type="entry name" value="Glycos_transf_2"/>
    <property type="match status" value="1"/>
</dbReference>
<keyword evidence="2" id="KW-0808">Transferase</keyword>
<keyword evidence="1" id="KW-0328">Glycosyltransferase</keyword>